<dbReference type="EMBL" id="CP111017">
    <property type="protein sequence ID" value="WAR08128.1"/>
    <property type="molecule type" value="Genomic_DNA"/>
</dbReference>
<dbReference type="InterPro" id="IPR029021">
    <property type="entry name" value="Prot-tyrosine_phosphatase-like"/>
</dbReference>
<proteinExistence type="predicted"/>
<dbReference type="Gene3D" id="3.90.190.10">
    <property type="entry name" value="Protein tyrosine phosphatase superfamily"/>
    <property type="match status" value="1"/>
</dbReference>
<dbReference type="SUPFAM" id="SSF52799">
    <property type="entry name" value="(Phosphotyrosine protein) phosphatases II"/>
    <property type="match status" value="1"/>
</dbReference>
<protein>
    <recommendedName>
        <fullName evidence="2">Tyrosine-protein phosphatase domain-containing protein</fullName>
    </recommendedName>
</protein>
<feature type="non-terminal residue" evidence="3">
    <location>
        <position position="98"/>
    </location>
</feature>
<dbReference type="InterPro" id="IPR000242">
    <property type="entry name" value="PTP_cat"/>
</dbReference>
<sequence length="98" mass="11286">MIVGIVMAVFVIVGVGVFVVFWTRRRQRKSQEYHNSTVFHLKMVSVQRSTKIFPLGCKSEKDYIVCFAPKPNNVNNFWNMVLSDEVDSIVMFAESKIP</sequence>
<keyword evidence="1" id="KW-1133">Transmembrane helix</keyword>
<evidence type="ECO:0000313" key="3">
    <source>
        <dbReference type="EMBL" id="WAR08128.1"/>
    </source>
</evidence>
<feature type="transmembrane region" description="Helical" evidence="1">
    <location>
        <begin position="6"/>
        <end position="23"/>
    </location>
</feature>
<keyword evidence="1" id="KW-0472">Membrane</keyword>
<name>A0ABY7EDP3_MYAAR</name>
<evidence type="ECO:0000259" key="2">
    <source>
        <dbReference type="Pfam" id="PF00102"/>
    </source>
</evidence>
<gene>
    <name evidence="3" type="ORF">MAR_018086</name>
</gene>
<keyword evidence="4" id="KW-1185">Reference proteome</keyword>
<evidence type="ECO:0000313" key="4">
    <source>
        <dbReference type="Proteomes" id="UP001164746"/>
    </source>
</evidence>
<keyword evidence="1" id="KW-0812">Transmembrane</keyword>
<accession>A0ABY7EDP3</accession>
<evidence type="ECO:0000256" key="1">
    <source>
        <dbReference type="SAM" id="Phobius"/>
    </source>
</evidence>
<dbReference type="Pfam" id="PF00102">
    <property type="entry name" value="Y_phosphatase"/>
    <property type="match status" value="1"/>
</dbReference>
<feature type="domain" description="Tyrosine-protein phosphatase" evidence="2">
    <location>
        <begin position="58"/>
        <end position="94"/>
    </location>
</feature>
<reference evidence="3" key="1">
    <citation type="submission" date="2022-11" db="EMBL/GenBank/DDBJ databases">
        <title>Centuries of genome instability and evolution in soft-shell clam transmissible cancer (bioRxiv).</title>
        <authorList>
            <person name="Hart S.F.M."/>
            <person name="Yonemitsu M.A."/>
            <person name="Giersch R.M."/>
            <person name="Beal B.F."/>
            <person name="Arriagada G."/>
            <person name="Davis B.W."/>
            <person name="Ostrander E.A."/>
            <person name="Goff S.P."/>
            <person name="Metzger M.J."/>
        </authorList>
    </citation>
    <scope>NUCLEOTIDE SEQUENCE</scope>
    <source>
        <strain evidence="3">MELC-2E11</strain>
        <tissue evidence="3">Siphon/mantle</tissue>
    </source>
</reference>
<dbReference type="Proteomes" id="UP001164746">
    <property type="component" value="Chromosome 6"/>
</dbReference>
<organism evidence="3 4">
    <name type="scientific">Mya arenaria</name>
    <name type="common">Soft-shell clam</name>
    <dbReference type="NCBI Taxonomy" id="6604"/>
    <lineage>
        <taxon>Eukaryota</taxon>
        <taxon>Metazoa</taxon>
        <taxon>Spiralia</taxon>
        <taxon>Lophotrochozoa</taxon>
        <taxon>Mollusca</taxon>
        <taxon>Bivalvia</taxon>
        <taxon>Autobranchia</taxon>
        <taxon>Heteroconchia</taxon>
        <taxon>Euheterodonta</taxon>
        <taxon>Imparidentia</taxon>
        <taxon>Neoheterodontei</taxon>
        <taxon>Myida</taxon>
        <taxon>Myoidea</taxon>
        <taxon>Myidae</taxon>
        <taxon>Mya</taxon>
    </lineage>
</organism>